<name>E8V6J7_TERSS</name>
<dbReference type="EMBL" id="CP002467">
    <property type="protein sequence ID" value="ADV82736.1"/>
    <property type="molecule type" value="Genomic_DNA"/>
</dbReference>
<comment type="similarity">
    <text evidence="1">Belongs to the DNase II family.</text>
</comment>
<evidence type="ECO:0000256" key="1">
    <source>
        <dbReference type="ARBA" id="ARBA00007527"/>
    </source>
</evidence>
<dbReference type="HOGENOM" id="CLU_609603_0_0_0"/>
<proteinExistence type="inferred from homology"/>
<dbReference type="OrthoDB" id="8878537at2"/>
<keyword evidence="2" id="KW-0378">Hydrolase</keyword>
<dbReference type="RefSeq" id="WP_013568469.1">
    <property type="nucleotide sequence ID" value="NC_014963.1"/>
</dbReference>
<dbReference type="STRING" id="401053.AciPR4_1932"/>
<feature type="chain" id="PRO_5003229028" evidence="3">
    <location>
        <begin position="25"/>
        <end position="449"/>
    </location>
</feature>
<reference evidence="4 5" key="1">
    <citation type="journal article" date="2012" name="Stand. Genomic Sci.">
        <title>Complete genome sequence of Terriglobus saanensis type strain SP1PR4(T), an Acidobacteria from tundra soil.</title>
        <authorList>
            <person name="Rawat S.R."/>
            <person name="Mannisto M.K."/>
            <person name="Starovoytov V."/>
            <person name="Goodwin L."/>
            <person name="Nolan M."/>
            <person name="Hauser L."/>
            <person name="Land M."/>
            <person name="Davenport K.W."/>
            <person name="Woyke T."/>
            <person name="Haggblom M.M."/>
        </authorList>
    </citation>
    <scope>NUCLEOTIDE SEQUENCE</scope>
    <source>
        <strain evidence="5">ATCC BAA-1853 / DSM 23119 / SP1PR4</strain>
    </source>
</reference>
<keyword evidence="5" id="KW-1185">Reference proteome</keyword>
<protein>
    <submittedName>
        <fullName evidence="4">Deoxyribonuclease II</fullName>
    </submittedName>
</protein>
<dbReference type="Pfam" id="PF03265">
    <property type="entry name" value="DNase_II"/>
    <property type="match status" value="1"/>
</dbReference>
<sequence>MRRAKFCIQLFLLFLVVSFFPAQFSGQGTQTAPSPLWSANHPVDWWFAFKFNAETFPRPTTSVPACMFGGTPGGTRKYTRIGQSYVAASSEHAALAKGPGYLGDSLADPVGATFDEVYNGDLSYIVWNDQFYRSPVLACEGSSAVECGAKWGHSKGMLAWNDDGNGFILQVTTPSWPGAGNSANPRAGDGNSLGCVNDDDVDLSQGFFALKLTKDDLLKVLAALQTEGAVTDPSNPQIAKIGGPQEAKDAAAKLGSPNTTSTFTQATLSSGVQVIAKAGGLAAPPWQFVSAVLGKVPLRVATFWQGALIYSTPGRTKPDCWPTALQSLSPGTVQIVKTGIWDGTTIGLTGTSQKDASGNSLGANHAKIGVSTGSGSPLTIFADMNQDGAISPVGKLTCSSSQNARGGLFFVVENEDLHKSVTALLTGKYAPSKAPAATRTAGTTSAATH</sequence>
<dbReference type="Proteomes" id="UP000006844">
    <property type="component" value="Chromosome"/>
</dbReference>
<dbReference type="InterPro" id="IPR004947">
    <property type="entry name" value="DNase_II"/>
</dbReference>
<dbReference type="AlphaFoldDB" id="E8V6J7"/>
<gene>
    <name evidence="4" type="ordered locus">AciPR4_1932</name>
</gene>
<dbReference type="GO" id="GO:0004531">
    <property type="term" value="F:deoxyribonuclease II activity"/>
    <property type="evidence" value="ECO:0007669"/>
    <property type="project" value="InterPro"/>
</dbReference>
<dbReference type="KEGG" id="tsa:AciPR4_1932"/>
<dbReference type="PANTHER" id="PTHR10858:SF23">
    <property type="entry name" value="DEOXYRIBONUCLEASE II"/>
    <property type="match status" value="1"/>
</dbReference>
<evidence type="ECO:0000313" key="4">
    <source>
        <dbReference type="EMBL" id="ADV82736.1"/>
    </source>
</evidence>
<dbReference type="PANTHER" id="PTHR10858">
    <property type="entry name" value="DEOXYRIBONUCLEASE II"/>
    <property type="match status" value="1"/>
</dbReference>
<keyword evidence="3" id="KW-0732">Signal</keyword>
<dbReference type="eggNOG" id="ENOG502Z8G5">
    <property type="taxonomic scope" value="Bacteria"/>
</dbReference>
<evidence type="ECO:0000256" key="2">
    <source>
        <dbReference type="ARBA" id="ARBA00022801"/>
    </source>
</evidence>
<organism evidence="4 5">
    <name type="scientific">Terriglobus saanensis (strain ATCC BAA-1853 / DSM 23119 / SP1PR4)</name>
    <dbReference type="NCBI Taxonomy" id="401053"/>
    <lineage>
        <taxon>Bacteria</taxon>
        <taxon>Pseudomonadati</taxon>
        <taxon>Acidobacteriota</taxon>
        <taxon>Terriglobia</taxon>
        <taxon>Terriglobales</taxon>
        <taxon>Acidobacteriaceae</taxon>
        <taxon>Terriglobus</taxon>
    </lineage>
</organism>
<accession>E8V6J7</accession>
<feature type="signal peptide" evidence="3">
    <location>
        <begin position="1"/>
        <end position="24"/>
    </location>
</feature>
<evidence type="ECO:0000256" key="3">
    <source>
        <dbReference type="SAM" id="SignalP"/>
    </source>
</evidence>
<evidence type="ECO:0000313" key="5">
    <source>
        <dbReference type="Proteomes" id="UP000006844"/>
    </source>
</evidence>